<evidence type="ECO:0000313" key="1">
    <source>
        <dbReference type="EMBL" id="GFD57804.1"/>
    </source>
</evidence>
<sequence>AIIAESVQAHFMGLDHVAVGGLMPVIEGAARRLAENRGVSVKEIRPQFKALAMDCIRQVTEDDIGVVGELISMLESFSDFADQNLY</sequence>
<organism evidence="1">
    <name type="scientific">Tanacetum cinerariifolium</name>
    <name type="common">Dalmatian daisy</name>
    <name type="synonym">Chrysanthemum cinerariifolium</name>
    <dbReference type="NCBI Taxonomy" id="118510"/>
    <lineage>
        <taxon>Eukaryota</taxon>
        <taxon>Viridiplantae</taxon>
        <taxon>Streptophyta</taxon>
        <taxon>Embryophyta</taxon>
        <taxon>Tracheophyta</taxon>
        <taxon>Spermatophyta</taxon>
        <taxon>Magnoliopsida</taxon>
        <taxon>eudicotyledons</taxon>
        <taxon>Gunneridae</taxon>
        <taxon>Pentapetalae</taxon>
        <taxon>asterids</taxon>
        <taxon>campanulids</taxon>
        <taxon>Asterales</taxon>
        <taxon>Asteraceae</taxon>
        <taxon>Asteroideae</taxon>
        <taxon>Anthemideae</taxon>
        <taxon>Anthemidinae</taxon>
        <taxon>Tanacetum</taxon>
    </lineage>
</organism>
<reference evidence="1" key="1">
    <citation type="journal article" date="2019" name="Sci. Rep.">
        <title>Draft genome of Tanacetum cinerariifolium, the natural source of mosquito coil.</title>
        <authorList>
            <person name="Yamashiro T."/>
            <person name="Shiraishi A."/>
            <person name="Satake H."/>
            <person name="Nakayama K."/>
        </authorList>
    </citation>
    <scope>NUCLEOTIDE SEQUENCE</scope>
</reference>
<protein>
    <submittedName>
        <fullName evidence="1">Uncharacterized protein</fullName>
    </submittedName>
</protein>
<gene>
    <name evidence="1" type="ORF">Tci_929773</name>
</gene>
<name>A0A699XMW0_TANCI</name>
<feature type="non-terminal residue" evidence="1">
    <location>
        <position position="86"/>
    </location>
</feature>
<proteinExistence type="predicted"/>
<dbReference type="AlphaFoldDB" id="A0A699XMW0"/>
<feature type="non-terminal residue" evidence="1">
    <location>
        <position position="1"/>
    </location>
</feature>
<dbReference type="EMBL" id="BKCJ011845171">
    <property type="protein sequence ID" value="GFD57804.1"/>
    <property type="molecule type" value="Genomic_DNA"/>
</dbReference>
<comment type="caution">
    <text evidence="1">The sequence shown here is derived from an EMBL/GenBank/DDBJ whole genome shotgun (WGS) entry which is preliminary data.</text>
</comment>
<accession>A0A699XMW0</accession>